<feature type="chain" id="PRO_5045875645" evidence="2">
    <location>
        <begin position="19"/>
        <end position="70"/>
    </location>
</feature>
<reference evidence="3 4" key="1">
    <citation type="submission" date="2021-05" db="EMBL/GenBank/DDBJ databases">
        <title>The draft genome of Geobacter chapellei DSM 13688.</title>
        <authorList>
            <person name="Xu Z."/>
            <person name="Masuda Y."/>
            <person name="Itoh H."/>
            <person name="Senoo K."/>
        </authorList>
    </citation>
    <scope>NUCLEOTIDE SEQUENCE [LARGE SCALE GENOMIC DNA]</scope>
    <source>
        <strain evidence="3 4">DSM 13688</strain>
    </source>
</reference>
<keyword evidence="1" id="KW-0472">Membrane</keyword>
<comment type="caution">
    <text evidence="3">The sequence shown here is derived from an EMBL/GenBank/DDBJ whole genome shotgun (WGS) entry which is preliminary data.</text>
</comment>
<name>A0ABS5U9S0_9BACT</name>
<organism evidence="3 4">
    <name type="scientific">Pelotalea chapellei</name>
    <dbReference type="NCBI Taxonomy" id="44671"/>
    <lineage>
        <taxon>Bacteria</taxon>
        <taxon>Pseudomonadati</taxon>
        <taxon>Thermodesulfobacteriota</taxon>
        <taxon>Desulfuromonadia</taxon>
        <taxon>Geobacterales</taxon>
        <taxon>Geobacteraceae</taxon>
        <taxon>Pelotalea</taxon>
    </lineage>
</organism>
<protein>
    <submittedName>
        <fullName evidence="3">Uncharacterized protein</fullName>
    </submittedName>
</protein>
<gene>
    <name evidence="3" type="ORF">KJB30_11495</name>
</gene>
<dbReference type="Proteomes" id="UP000784128">
    <property type="component" value="Unassembled WGS sequence"/>
</dbReference>
<feature type="signal peptide" evidence="2">
    <location>
        <begin position="1"/>
        <end position="18"/>
    </location>
</feature>
<keyword evidence="1" id="KW-1133">Transmembrane helix</keyword>
<sequence>MRALITLLATIAPATAFAASTAHVDNSGLFVWIFLGFCALIVAAQVVPAALMFFGLVKGIVGKTEADVKA</sequence>
<proteinExistence type="predicted"/>
<evidence type="ECO:0000256" key="1">
    <source>
        <dbReference type="SAM" id="Phobius"/>
    </source>
</evidence>
<evidence type="ECO:0000313" key="4">
    <source>
        <dbReference type="Proteomes" id="UP000784128"/>
    </source>
</evidence>
<accession>A0ABS5U9S0</accession>
<dbReference type="EMBL" id="JAHDYS010000010">
    <property type="protein sequence ID" value="MBT1072414.1"/>
    <property type="molecule type" value="Genomic_DNA"/>
</dbReference>
<evidence type="ECO:0000313" key="3">
    <source>
        <dbReference type="EMBL" id="MBT1072414.1"/>
    </source>
</evidence>
<feature type="transmembrane region" description="Helical" evidence="1">
    <location>
        <begin position="28"/>
        <end position="54"/>
    </location>
</feature>
<keyword evidence="2" id="KW-0732">Signal</keyword>
<keyword evidence="1" id="KW-0812">Transmembrane</keyword>
<keyword evidence="4" id="KW-1185">Reference proteome</keyword>
<evidence type="ECO:0000256" key="2">
    <source>
        <dbReference type="SAM" id="SignalP"/>
    </source>
</evidence>
<dbReference type="RefSeq" id="WP_214299343.1">
    <property type="nucleotide sequence ID" value="NZ_JAHDYS010000010.1"/>
</dbReference>